<dbReference type="GO" id="GO:0005829">
    <property type="term" value="C:cytosol"/>
    <property type="evidence" value="ECO:0007669"/>
    <property type="project" value="TreeGrafter"/>
</dbReference>
<keyword evidence="15" id="KW-1185">Reference proteome</keyword>
<gene>
    <name evidence="9 14" type="primary">leuS</name>
    <name evidence="14" type="ORF">POREN0001_0613</name>
</gene>
<evidence type="ECO:0000259" key="11">
    <source>
        <dbReference type="Pfam" id="PF00133"/>
    </source>
</evidence>
<sequence>MEYNFSEIEAQVQAFWREHDVYKVTENPNRPPFYVLDMFPYPSGAGLHVGHPLGYIASDIFSRYKRSKGFSVLHPMGYDAFGLPAEQYAIQTGQHPEVTTEINIKRYREQLEKIGFSYDWSREVRTSDPAYYKWTQWVFARLFESYYDTKSNSARPIESLVAHFEEHGSEGIHAYTHTPCSFSREEWLAYTPQEKSDVLMNYRLAYLGESVVNWCAELGTVLANDEVSEGVSIRGGHPVEQRKMKQWCLRVSAYAERLLTSLETLEWTDALKEMQRNWIGRSEGAEVDFEVEGTHTRFTVFTTRPDTIYGVSFMVLAPESDLVREITTPEQKAAVEEYLAATKRKTERERIADRRVTGVFSGAYARNPLTGAVIPIWISDYVLAGYGTGAIMAVPAHDTRDFAFARHFGLPITQVVLPNGEEPSETDSWEDAKASKEGTLINSGILNGLSVADAIKTMNSHIEKEGLGKVKVNYRLRDAIFSRQRYWGEPFPIYYKEGIPTLVADDQLPLKLPEVDAFLPTETGEPPLGRAANWHTPEGYPYELSTMPGFAGSSAYYLRYMDPHNDHALVGEEANRYWRHVDLYIGGTEHATGHLIYSRFWNKFLFDLGVVCEDEPFRKLVNQGMIQGRSNFVYRIKNSNTFVSLGKKDEYDTTEIHVDVNIVHNDKLDLEAFRAWRPEYNTAEFITEEDGSYQCGWAVEKMSKSMYNVVNPDDIIASYGADTLRLYEMFLGPLEQSKPWDTKGIDGVHRFLKKLFGLFYKGEDLAVTDTAPTPEELKSLHKLIRKVGQDIEQFSFNTSVSAFMICVGDLQHLKTSSRAILEPLLVVLSPFAPHITEYLYRALGNSGSIVDAEWPQFEEKYLVESVTKYPVSFNGKVRFTLEIAASATPQEVESAALSAPEAAKWLEGKQPKKVIVVPGRIVNIVL</sequence>
<dbReference type="Proteomes" id="UP000004295">
    <property type="component" value="Unassembled WGS sequence"/>
</dbReference>
<keyword evidence="6 9" id="KW-0648">Protein biosynthesis</keyword>
<evidence type="ECO:0000256" key="5">
    <source>
        <dbReference type="ARBA" id="ARBA00022840"/>
    </source>
</evidence>
<feature type="short sequence motif" description="'KMSKS' region" evidence="9">
    <location>
        <begin position="701"/>
        <end position="705"/>
    </location>
</feature>
<dbReference type="Pfam" id="PF00133">
    <property type="entry name" value="tRNA-synt_1"/>
    <property type="match status" value="2"/>
</dbReference>
<dbReference type="NCBIfam" id="TIGR00396">
    <property type="entry name" value="leuS_bact"/>
    <property type="match status" value="1"/>
</dbReference>
<dbReference type="InterPro" id="IPR001412">
    <property type="entry name" value="aa-tRNA-synth_I_CS"/>
</dbReference>
<evidence type="ECO:0000256" key="2">
    <source>
        <dbReference type="ARBA" id="ARBA00022490"/>
    </source>
</evidence>
<evidence type="ECO:0000313" key="14">
    <source>
        <dbReference type="EMBL" id="EEN83429.1"/>
    </source>
</evidence>
<dbReference type="Gene3D" id="1.10.730.10">
    <property type="entry name" value="Isoleucyl-tRNA Synthetase, Domain 1"/>
    <property type="match status" value="1"/>
</dbReference>
<dbReference type="FunFam" id="3.40.50.620:FF:000056">
    <property type="entry name" value="Leucine--tRNA ligase"/>
    <property type="match status" value="1"/>
</dbReference>
<dbReference type="PANTHER" id="PTHR43740:SF2">
    <property type="entry name" value="LEUCINE--TRNA LIGASE, MITOCHONDRIAL"/>
    <property type="match status" value="1"/>
</dbReference>
<dbReference type="EMBL" id="ACNN01000007">
    <property type="protein sequence ID" value="EEN83429.1"/>
    <property type="molecule type" value="Genomic_DNA"/>
</dbReference>
<dbReference type="PRINTS" id="PR00985">
    <property type="entry name" value="TRNASYNTHLEU"/>
</dbReference>
<dbReference type="FunFam" id="3.40.50.620:FF:000154">
    <property type="entry name" value="Leucine--tRNA ligase"/>
    <property type="match status" value="1"/>
</dbReference>
<dbReference type="InterPro" id="IPR013155">
    <property type="entry name" value="M/V/L/I-tRNA-synth_anticd-bd"/>
</dbReference>
<comment type="catalytic activity">
    <reaction evidence="8 9">
        <text>tRNA(Leu) + L-leucine + ATP = L-leucyl-tRNA(Leu) + AMP + diphosphate</text>
        <dbReference type="Rhea" id="RHEA:11688"/>
        <dbReference type="Rhea" id="RHEA-COMP:9613"/>
        <dbReference type="Rhea" id="RHEA-COMP:9622"/>
        <dbReference type="ChEBI" id="CHEBI:30616"/>
        <dbReference type="ChEBI" id="CHEBI:33019"/>
        <dbReference type="ChEBI" id="CHEBI:57427"/>
        <dbReference type="ChEBI" id="CHEBI:78442"/>
        <dbReference type="ChEBI" id="CHEBI:78494"/>
        <dbReference type="ChEBI" id="CHEBI:456215"/>
        <dbReference type="EC" id="6.1.1.4"/>
    </reaction>
</comment>
<accession>C3J8U3</accession>
<dbReference type="eggNOG" id="COG0495">
    <property type="taxonomic scope" value="Bacteria"/>
</dbReference>
<evidence type="ECO:0000259" key="13">
    <source>
        <dbReference type="Pfam" id="PF13603"/>
    </source>
</evidence>
<evidence type="ECO:0000256" key="7">
    <source>
        <dbReference type="ARBA" id="ARBA00023146"/>
    </source>
</evidence>
<evidence type="ECO:0000256" key="3">
    <source>
        <dbReference type="ARBA" id="ARBA00022598"/>
    </source>
</evidence>
<dbReference type="STRING" id="553175.POREN0001_0613"/>
<dbReference type="EC" id="6.1.1.4" evidence="9"/>
<evidence type="ECO:0000256" key="9">
    <source>
        <dbReference type="HAMAP-Rule" id="MF_00049"/>
    </source>
</evidence>
<dbReference type="CDD" id="cd07958">
    <property type="entry name" value="Anticodon_Ia_Leu_BEm"/>
    <property type="match status" value="1"/>
</dbReference>
<dbReference type="InterPro" id="IPR002302">
    <property type="entry name" value="Leu-tRNA-ligase"/>
</dbReference>
<keyword evidence="7 9" id="KW-0030">Aminoacyl-tRNA synthetase</keyword>
<evidence type="ECO:0000256" key="1">
    <source>
        <dbReference type="ARBA" id="ARBA00005594"/>
    </source>
</evidence>
<dbReference type="GO" id="GO:0004823">
    <property type="term" value="F:leucine-tRNA ligase activity"/>
    <property type="evidence" value="ECO:0007669"/>
    <property type="project" value="UniProtKB-UniRule"/>
</dbReference>
<dbReference type="InterPro" id="IPR025709">
    <property type="entry name" value="Leu_tRNA-synth_edit"/>
</dbReference>
<dbReference type="Pfam" id="PF13603">
    <property type="entry name" value="tRNA-synt_1_2"/>
    <property type="match status" value="1"/>
</dbReference>
<dbReference type="Pfam" id="PF08264">
    <property type="entry name" value="Anticodon_1"/>
    <property type="match status" value="1"/>
</dbReference>
<feature type="domain" description="Aminoacyl-tRNA synthetase class Ia" evidence="11">
    <location>
        <begin position="700"/>
        <end position="727"/>
    </location>
</feature>
<comment type="similarity">
    <text evidence="1 9 10">Belongs to the class-I aminoacyl-tRNA synthetase family.</text>
</comment>
<proteinExistence type="inferred from homology"/>
<evidence type="ECO:0000313" key="15">
    <source>
        <dbReference type="Proteomes" id="UP000004295"/>
    </source>
</evidence>
<dbReference type="Gene3D" id="3.40.50.620">
    <property type="entry name" value="HUPs"/>
    <property type="match status" value="3"/>
</dbReference>
<dbReference type="FunFam" id="3.40.50.620:FF:000060">
    <property type="entry name" value="Leucine--tRNA ligase"/>
    <property type="match status" value="1"/>
</dbReference>
<dbReference type="GO" id="GO:0005524">
    <property type="term" value="F:ATP binding"/>
    <property type="evidence" value="ECO:0007669"/>
    <property type="project" value="UniProtKB-UniRule"/>
</dbReference>
<feature type="domain" description="Aminoacyl-tRNA synthetase class Ia" evidence="11">
    <location>
        <begin position="12"/>
        <end position="144"/>
    </location>
</feature>
<dbReference type="SUPFAM" id="SSF52374">
    <property type="entry name" value="Nucleotidylyl transferase"/>
    <property type="match status" value="1"/>
</dbReference>
<feature type="binding site" evidence="9">
    <location>
        <position position="704"/>
    </location>
    <ligand>
        <name>ATP</name>
        <dbReference type="ChEBI" id="CHEBI:30616"/>
    </ligand>
</feature>
<keyword evidence="3 9" id="KW-0436">Ligase</keyword>
<evidence type="ECO:0000259" key="12">
    <source>
        <dbReference type="Pfam" id="PF08264"/>
    </source>
</evidence>
<dbReference type="SUPFAM" id="SSF50677">
    <property type="entry name" value="ValRS/IleRS/LeuRS editing domain"/>
    <property type="match status" value="1"/>
</dbReference>
<evidence type="ECO:0000256" key="8">
    <source>
        <dbReference type="ARBA" id="ARBA00047469"/>
    </source>
</evidence>
<dbReference type="PANTHER" id="PTHR43740">
    <property type="entry name" value="LEUCYL-TRNA SYNTHETASE"/>
    <property type="match status" value="1"/>
</dbReference>
<evidence type="ECO:0000256" key="4">
    <source>
        <dbReference type="ARBA" id="ARBA00022741"/>
    </source>
</evidence>
<feature type="domain" description="Methionyl/Valyl/Leucyl/Isoleucyl-tRNA synthetase anticodon-binding" evidence="12">
    <location>
        <begin position="777"/>
        <end position="888"/>
    </location>
</feature>
<dbReference type="GeneID" id="93364931"/>
<keyword evidence="2 9" id="KW-0963">Cytoplasm</keyword>
<keyword evidence="5 9" id="KW-0067">ATP-binding</keyword>
<reference evidence="14 15" key="1">
    <citation type="submission" date="2009-04" db="EMBL/GenBank/DDBJ databases">
        <authorList>
            <person name="Sebastian Y."/>
            <person name="Madupu R."/>
            <person name="Durkin A.S."/>
            <person name="Torralba M."/>
            <person name="Methe B."/>
            <person name="Sutton G.G."/>
            <person name="Strausberg R.L."/>
            <person name="Nelson K.E."/>
        </authorList>
    </citation>
    <scope>NUCLEOTIDE SEQUENCE [LARGE SCALE GENOMIC DNA]</scope>
    <source>
        <strain evidence="15">ATCC 35406 / BCRC 14492 / JCM 8526 / NCTC 13058 / HG 370</strain>
    </source>
</reference>
<dbReference type="InterPro" id="IPR009008">
    <property type="entry name" value="Val/Leu/Ile-tRNA-synth_edit"/>
</dbReference>
<comment type="subcellular location">
    <subcellularLocation>
        <location evidence="9">Cytoplasm</location>
    </subcellularLocation>
</comment>
<dbReference type="SUPFAM" id="SSF47323">
    <property type="entry name" value="Anticodon-binding domain of a subclass of class I aminoacyl-tRNA synthetases"/>
    <property type="match status" value="1"/>
</dbReference>
<dbReference type="PROSITE" id="PS00178">
    <property type="entry name" value="AA_TRNA_LIGASE_I"/>
    <property type="match status" value="1"/>
</dbReference>
<dbReference type="InterPro" id="IPR009080">
    <property type="entry name" value="tRNAsynth_Ia_anticodon-bd"/>
</dbReference>
<dbReference type="FunFam" id="1.10.730.10:FF:000011">
    <property type="entry name" value="Leucine--tRNA ligase chloroplastic/mitochondrial"/>
    <property type="match status" value="1"/>
</dbReference>
<evidence type="ECO:0000256" key="6">
    <source>
        <dbReference type="ARBA" id="ARBA00022917"/>
    </source>
</evidence>
<organism evidence="14 15">
    <name type="scientific">Porphyromonas endodontalis (strain ATCC 35406 / DSM 24491 / JCM 8526 / CCUG 16442 / BCRC 14492 / NCTC 13058 / HG 370)</name>
    <name type="common">Bacteroides endodontalis</name>
    <dbReference type="NCBI Taxonomy" id="553175"/>
    <lineage>
        <taxon>Bacteria</taxon>
        <taxon>Pseudomonadati</taxon>
        <taxon>Bacteroidota</taxon>
        <taxon>Bacteroidia</taxon>
        <taxon>Bacteroidales</taxon>
        <taxon>Porphyromonadaceae</taxon>
        <taxon>Porphyromonas</taxon>
    </lineage>
</organism>
<comment type="caution">
    <text evidence="14">The sequence shown here is derived from an EMBL/GenBank/DDBJ whole genome shotgun (WGS) entry which is preliminary data.</text>
</comment>
<dbReference type="AlphaFoldDB" id="C3J8U3"/>
<dbReference type="RefSeq" id="WP_004332506.1">
    <property type="nucleotide sequence ID" value="NZ_ACNN01000007.1"/>
</dbReference>
<protein>
    <recommendedName>
        <fullName evidence="9">Leucine--tRNA ligase</fullName>
        <ecNumber evidence="9">6.1.1.4</ecNumber>
    </recommendedName>
    <alternativeName>
        <fullName evidence="9">Leucyl-tRNA synthetase</fullName>
        <shortName evidence="9">LeuRS</shortName>
    </alternativeName>
</protein>
<dbReference type="InterPro" id="IPR014729">
    <property type="entry name" value="Rossmann-like_a/b/a_fold"/>
</dbReference>
<dbReference type="CDD" id="cd00812">
    <property type="entry name" value="LeuRS_core"/>
    <property type="match status" value="1"/>
</dbReference>
<dbReference type="GO" id="GO:0006429">
    <property type="term" value="P:leucyl-tRNA aminoacylation"/>
    <property type="evidence" value="ECO:0007669"/>
    <property type="project" value="UniProtKB-UniRule"/>
</dbReference>
<dbReference type="HAMAP" id="MF_00049_B">
    <property type="entry name" value="Leu_tRNA_synth_B"/>
    <property type="match status" value="1"/>
</dbReference>
<dbReference type="GO" id="GO:0002161">
    <property type="term" value="F:aminoacyl-tRNA deacylase activity"/>
    <property type="evidence" value="ECO:0007669"/>
    <property type="project" value="InterPro"/>
</dbReference>
<keyword evidence="4 9" id="KW-0547">Nucleotide-binding</keyword>
<comment type="caution">
    <text evidence="9">Lacks conserved residue(s) required for the propagation of feature annotation.</text>
</comment>
<name>C3J8U3_POREA</name>
<feature type="domain" description="Leucyl-tRNA synthetase editing" evidence="13">
    <location>
        <begin position="276"/>
        <end position="462"/>
    </location>
</feature>
<dbReference type="InterPro" id="IPR002300">
    <property type="entry name" value="aa-tRNA-synth_Ia"/>
</dbReference>
<evidence type="ECO:0000256" key="10">
    <source>
        <dbReference type="RuleBase" id="RU363035"/>
    </source>
</evidence>